<name>A0AAW0G2G5_9APHY</name>
<dbReference type="Pfam" id="PF00069">
    <property type="entry name" value="Pkinase"/>
    <property type="match status" value="1"/>
</dbReference>
<dbReference type="GO" id="GO:0004674">
    <property type="term" value="F:protein serine/threonine kinase activity"/>
    <property type="evidence" value="ECO:0007669"/>
    <property type="project" value="UniProtKB-EC"/>
</dbReference>
<evidence type="ECO:0000313" key="4">
    <source>
        <dbReference type="EMBL" id="KAK7683821.1"/>
    </source>
</evidence>
<dbReference type="SUPFAM" id="SSF56112">
    <property type="entry name" value="Protein kinase-like (PK-like)"/>
    <property type="match status" value="1"/>
</dbReference>
<accession>A0AAW0G2G5</accession>
<dbReference type="InterPro" id="IPR050235">
    <property type="entry name" value="CK1_Ser-Thr_kinase"/>
</dbReference>
<comment type="caution">
    <text evidence="4">The sequence shown here is derived from an EMBL/GenBank/DDBJ whole genome shotgun (WGS) entry which is preliminary data.</text>
</comment>
<dbReference type="GO" id="GO:0005524">
    <property type="term" value="F:ATP binding"/>
    <property type="evidence" value="ECO:0007669"/>
    <property type="project" value="InterPro"/>
</dbReference>
<dbReference type="PANTHER" id="PTHR11909">
    <property type="entry name" value="CASEIN KINASE-RELATED"/>
    <property type="match status" value="1"/>
</dbReference>
<feature type="compositionally biased region" description="Basic and acidic residues" evidence="2">
    <location>
        <begin position="343"/>
        <end position="353"/>
    </location>
</feature>
<evidence type="ECO:0000259" key="3">
    <source>
        <dbReference type="PROSITE" id="PS50011"/>
    </source>
</evidence>
<dbReference type="Gene3D" id="1.10.510.10">
    <property type="entry name" value="Transferase(Phosphotransferase) domain 1"/>
    <property type="match status" value="1"/>
</dbReference>
<dbReference type="InterPro" id="IPR008271">
    <property type="entry name" value="Ser/Thr_kinase_AS"/>
</dbReference>
<evidence type="ECO:0000313" key="5">
    <source>
        <dbReference type="Proteomes" id="UP001385951"/>
    </source>
</evidence>
<dbReference type="EC" id="2.7.11.1" evidence="1"/>
<keyword evidence="5" id="KW-1185">Reference proteome</keyword>
<feature type="domain" description="Protein kinase" evidence="3">
    <location>
        <begin position="5"/>
        <end position="277"/>
    </location>
</feature>
<reference evidence="4 5" key="1">
    <citation type="submission" date="2022-09" db="EMBL/GenBank/DDBJ databases">
        <authorList>
            <person name="Palmer J.M."/>
        </authorList>
    </citation>
    <scope>NUCLEOTIDE SEQUENCE [LARGE SCALE GENOMIC DNA]</scope>
    <source>
        <strain evidence="4 5">DSM 7382</strain>
    </source>
</reference>
<feature type="region of interest" description="Disordered" evidence="2">
    <location>
        <begin position="279"/>
        <end position="353"/>
    </location>
</feature>
<protein>
    <recommendedName>
        <fullName evidence="1">non-specific serine/threonine protein kinase</fullName>
        <ecNumber evidence="1">2.7.11.1</ecNumber>
    </recommendedName>
</protein>
<dbReference type="SMART" id="SM00220">
    <property type="entry name" value="S_TKc"/>
    <property type="match status" value="1"/>
</dbReference>
<sequence>MSMRLHIDSLIDYGGFGRVYVGQVKHSGRLPVKSKVALKKIHVTKHVKNPVLLHEAAALLMLKGHKSIPAVFAWGRSQYYEYLALQLLGSSITNFSHTPTMRNLIAITCQMLDAMEHVHKHHIIHGDIKPDNFLFGTGQDEGRIYLIDYGLAKLYADPLTLKHIPDGKIPALRGTPLYASLNMHYHRMPSRRDDMESLAYSIIKLLRGSLPWKDANRAEQLPIKATWTGPALCGGYSPVFGEFLEYARGMQFEEAPDYKNWRARFRSLVSVEGEPLLYDSSDRNPPLVGSISGSDRPSASQPDPPPDSEDEDSLPDSDDGWIPTSSWPAPERVKEEDLLGNEKGGDSARARDI</sequence>
<dbReference type="AlphaFoldDB" id="A0AAW0G2G5"/>
<evidence type="ECO:0000256" key="1">
    <source>
        <dbReference type="ARBA" id="ARBA00012513"/>
    </source>
</evidence>
<feature type="compositionally biased region" description="Acidic residues" evidence="2">
    <location>
        <begin position="306"/>
        <end position="319"/>
    </location>
</feature>
<dbReference type="EMBL" id="JASBNA010000029">
    <property type="protein sequence ID" value="KAK7683821.1"/>
    <property type="molecule type" value="Genomic_DNA"/>
</dbReference>
<proteinExistence type="predicted"/>
<dbReference type="InterPro" id="IPR011009">
    <property type="entry name" value="Kinase-like_dom_sf"/>
</dbReference>
<gene>
    <name evidence="4" type="ORF">QCA50_013197</name>
</gene>
<dbReference type="PROSITE" id="PS00108">
    <property type="entry name" value="PROTEIN_KINASE_ST"/>
    <property type="match status" value="1"/>
</dbReference>
<dbReference type="Proteomes" id="UP001385951">
    <property type="component" value="Unassembled WGS sequence"/>
</dbReference>
<evidence type="ECO:0000256" key="2">
    <source>
        <dbReference type="SAM" id="MobiDB-lite"/>
    </source>
</evidence>
<organism evidence="4 5">
    <name type="scientific">Cerrena zonata</name>
    <dbReference type="NCBI Taxonomy" id="2478898"/>
    <lineage>
        <taxon>Eukaryota</taxon>
        <taxon>Fungi</taxon>
        <taxon>Dikarya</taxon>
        <taxon>Basidiomycota</taxon>
        <taxon>Agaricomycotina</taxon>
        <taxon>Agaricomycetes</taxon>
        <taxon>Polyporales</taxon>
        <taxon>Cerrenaceae</taxon>
        <taxon>Cerrena</taxon>
    </lineage>
</organism>
<dbReference type="InterPro" id="IPR000719">
    <property type="entry name" value="Prot_kinase_dom"/>
</dbReference>
<dbReference type="PROSITE" id="PS50011">
    <property type="entry name" value="PROTEIN_KINASE_DOM"/>
    <property type="match status" value="1"/>
</dbReference>